<feature type="compositionally biased region" description="Acidic residues" evidence="4">
    <location>
        <begin position="804"/>
        <end position="814"/>
    </location>
</feature>
<evidence type="ECO:0000256" key="3">
    <source>
        <dbReference type="PROSITE-ProRule" id="PRU00023"/>
    </source>
</evidence>
<reference evidence="6 7" key="1">
    <citation type="submission" date="2016-02" db="EMBL/GenBank/DDBJ databases">
        <title>Genome analysis of coral dinoflagellate symbionts highlights evolutionary adaptations to a symbiotic lifestyle.</title>
        <authorList>
            <person name="Aranda M."/>
            <person name="Li Y."/>
            <person name="Liew Y.J."/>
            <person name="Baumgarten S."/>
            <person name="Simakov O."/>
            <person name="Wilson M."/>
            <person name="Piel J."/>
            <person name="Ashoor H."/>
            <person name="Bougouffa S."/>
            <person name="Bajic V.B."/>
            <person name="Ryu T."/>
            <person name="Ravasi T."/>
            <person name="Bayer T."/>
            <person name="Micklem G."/>
            <person name="Kim H."/>
            <person name="Bhak J."/>
            <person name="Lajeunesse T.C."/>
            <person name="Voolstra C.R."/>
        </authorList>
    </citation>
    <scope>NUCLEOTIDE SEQUENCE [LARGE SCALE GENOMIC DNA]</scope>
    <source>
        <strain evidence="6 7">CCMP2467</strain>
    </source>
</reference>
<dbReference type="AlphaFoldDB" id="A0A1Q9EPN2"/>
<evidence type="ECO:0000256" key="1">
    <source>
        <dbReference type="ARBA" id="ARBA00022737"/>
    </source>
</evidence>
<evidence type="ECO:0000256" key="4">
    <source>
        <dbReference type="SAM" id="MobiDB-lite"/>
    </source>
</evidence>
<keyword evidence="1" id="KW-0677">Repeat</keyword>
<evidence type="ECO:0000256" key="2">
    <source>
        <dbReference type="ARBA" id="ARBA00023043"/>
    </source>
</evidence>
<name>A0A1Q9EPN2_SYMMI</name>
<feature type="repeat" description="ANK" evidence="3">
    <location>
        <begin position="183"/>
        <end position="215"/>
    </location>
</feature>
<feature type="repeat" description="ANK" evidence="3">
    <location>
        <begin position="117"/>
        <end position="149"/>
    </location>
</feature>
<feature type="repeat" description="ANK" evidence="3">
    <location>
        <begin position="150"/>
        <end position="182"/>
    </location>
</feature>
<dbReference type="SUPFAM" id="SSF48403">
    <property type="entry name" value="Ankyrin repeat"/>
    <property type="match status" value="2"/>
</dbReference>
<dbReference type="InterPro" id="IPR002110">
    <property type="entry name" value="Ankyrin_rpt"/>
</dbReference>
<evidence type="ECO:0000313" key="7">
    <source>
        <dbReference type="Proteomes" id="UP000186817"/>
    </source>
</evidence>
<dbReference type="SMART" id="SM00248">
    <property type="entry name" value="ANK"/>
    <property type="match status" value="12"/>
</dbReference>
<feature type="repeat" description="ANK" evidence="3">
    <location>
        <begin position="216"/>
        <end position="248"/>
    </location>
</feature>
<feature type="domain" description="DUF4116" evidence="5">
    <location>
        <begin position="519"/>
        <end position="553"/>
    </location>
</feature>
<feature type="repeat" description="ANK" evidence="3">
    <location>
        <begin position="381"/>
        <end position="413"/>
    </location>
</feature>
<proteinExistence type="predicted"/>
<gene>
    <name evidence="6" type="primary">ANK1</name>
    <name evidence="6" type="ORF">AK812_SmicGene7047</name>
</gene>
<accession>A0A1Q9EPN2</accession>
<dbReference type="Gene3D" id="1.25.40.20">
    <property type="entry name" value="Ankyrin repeat-containing domain"/>
    <property type="match status" value="4"/>
</dbReference>
<feature type="repeat" description="ANK" evidence="3">
    <location>
        <begin position="414"/>
        <end position="440"/>
    </location>
</feature>
<feature type="region of interest" description="Disordered" evidence="4">
    <location>
        <begin position="766"/>
        <end position="822"/>
    </location>
</feature>
<keyword evidence="7" id="KW-1185">Reference proteome</keyword>
<dbReference type="PANTHER" id="PTHR24166:SF48">
    <property type="entry name" value="PROTEIN VAPYRIN"/>
    <property type="match status" value="1"/>
</dbReference>
<dbReference type="Proteomes" id="UP000186817">
    <property type="component" value="Unassembled WGS sequence"/>
</dbReference>
<feature type="repeat" description="ANK" evidence="3">
    <location>
        <begin position="249"/>
        <end position="281"/>
    </location>
</feature>
<feature type="repeat" description="ANK" evidence="3">
    <location>
        <begin position="282"/>
        <end position="314"/>
    </location>
</feature>
<organism evidence="6 7">
    <name type="scientific">Symbiodinium microadriaticum</name>
    <name type="common">Dinoflagellate</name>
    <name type="synonym">Zooxanthella microadriatica</name>
    <dbReference type="NCBI Taxonomy" id="2951"/>
    <lineage>
        <taxon>Eukaryota</taxon>
        <taxon>Sar</taxon>
        <taxon>Alveolata</taxon>
        <taxon>Dinophyceae</taxon>
        <taxon>Suessiales</taxon>
        <taxon>Symbiodiniaceae</taxon>
        <taxon>Symbiodinium</taxon>
    </lineage>
</organism>
<feature type="repeat" description="ANK" evidence="3">
    <location>
        <begin position="447"/>
        <end position="473"/>
    </location>
</feature>
<dbReference type="Pfam" id="PF12796">
    <property type="entry name" value="Ank_2"/>
    <property type="match status" value="5"/>
</dbReference>
<dbReference type="PANTHER" id="PTHR24166">
    <property type="entry name" value="ROLLING PEBBLES, ISOFORM B"/>
    <property type="match status" value="1"/>
</dbReference>
<dbReference type="Pfam" id="PF00023">
    <property type="entry name" value="Ank"/>
    <property type="match status" value="2"/>
</dbReference>
<keyword evidence="2 3" id="KW-0040">ANK repeat</keyword>
<evidence type="ECO:0000313" key="6">
    <source>
        <dbReference type="EMBL" id="OLQ09337.1"/>
    </source>
</evidence>
<protein>
    <submittedName>
        <fullName evidence="6">Ankyrin-1</fullName>
    </submittedName>
</protein>
<dbReference type="InterPro" id="IPR025197">
    <property type="entry name" value="DUF4116"/>
</dbReference>
<sequence>MLRILSVSGEVLVTIELQSFLDSLTAESSPVRALKQHLHSFCGQPRFRQRLLVLGDDILLSDTDDEHILKPGDVQLVLVNFISTSARQREELQGAAGSGRTSVVETILQRPQDPDLGGPAPLLIASKRGHLEVVCLLLEAKADKEKVDDTGATPLFIAAERAHLEVARLLLDAKADKEKARNAGATPLFIAAQNGHLEVARLLLDAKADKEKVTKGGTTPLFIAAHRGHLEVARLLLDAKADKEKAMKDGATPLVVAARNGQLEVARLFLYAKANVDNAKNGGSTPLSIAAEDGSVEVARLLLDAKADKEKAMKDGATPLLIAAHRGHLEVARLLLDAKADKEKAMNGGATPLFIAAEKGHLEVARLLLDAKADKEKAMNGGATPLFIAAEKGHLEVARLLLDAKADKEKAMNGGATPLFIAAHRGHLEVARLLLDAKADKEKTMSGGATPLSIAAETGHFEVARLLLDAKADDKEKAMNGGATPLSIAAEKGHLEANMDKAENDGATPLSIAAHQGQLEALQRDGRALQYASDNLKKDSFVVMEALKHDPEAAELHGARDSSLEFADEELKHNLEVIMPVAGPSVAMGQFCDFFLTSSGTVVPMSRWMLSRPLALRYLEAVFGERDFMLVRILRIFTGSIRKYHACAQPPRITGPGSLLVSPILLLHVRADREVVMAAVRKATLPLITLLVPAKHGKFYEMSLPVGRKKFVAGDPLGRHFFPRPSRKEEDKAMRHSVDLLPQHGWLLVTPVFDADDSASGTKLLEEPEDKCATDTNMLEAPNSPEAPAPDQSLDERVPKGEPCVDESLPEEVEQQSVEAVSQERRFTANGRTQDGMALAYASQELQDDESIVEAATEENPRALQFASDRWRRDKELLQRILGIDGLALEFVTGGLANDFEVCMEAVSEKGYSAETLPTTYLIVYVDWIDTATTTTTATTIMTTYDHNDHDQDDHDDDHDHYRCPYRYIRYSYGYG</sequence>
<dbReference type="PROSITE" id="PS50297">
    <property type="entry name" value="ANK_REP_REGION"/>
    <property type="match status" value="11"/>
</dbReference>
<dbReference type="InterPro" id="IPR036770">
    <property type="entry name" value="Ankyrin_rpt-contain_sf"/>
</dbReference>
<dbReference type="Pfam" id="PF13475">
    <property type="entry name" value="DUF4116"/>
    <property type="match status" value="2"/>
</dbReference>
<feature type="repeat" description="ANK" evidence="3">
    <location>
        <begin position="348"/>
        <end position="380"/>
    </location>
</feature>
<dbReference type="PROSITE" id="PS50088">
    <property type="entry name" value="ANK_REPEAT"/>
    <property type="match status" value="11"/>
</dbReference>
<comment type="caution">
    <text evidence="6">The sequence shown here is derived from an EMBL/GenBank/DDBJ whole genome shotgun (WGS) entry which is preliminary data.</text>
</comment>
<feature type="repeat" description="ANK" evidence="3">
    <location>
        <begin position="315"/>
        <end position="347"/>
    </location>
</feature>
<evidence type="ECO:0000259" key="5">
    <source>
        <dbReference type="Pfam" id="PF13475"/>
    </source>
</evidence>
<dbReference type="InterPro" id="IPR050889">
    <property type="entry name" value="Dendritic_Spine_Reg/Scaffold"/>
</dbReference>
<dbReference type="EMBL" id="LSRX01000098">
    <property type="protein sequence ID" value="OLQ09337.1"/>
    <property type="molecule type" value="Genomic_DNA"/>
</dbReference>
<feature type="domain" description="DUF4116" evidence="5">
    <location>
        <begin position="834"/>
        <end position="872"/>
    </location>
</feature>